<dbReference type="GO" id="GO:0051205">
    <property type="term" value="P:protein insertion into membrane"/>
    <property type="evidence" value="ECO:0007669"/>
    <property type="project" value="UniProtKB-UniRule"/>
</dbReference>
<dbReference type="GO" id="GO:0030674">
    <property type="term" value="F:protein-macromolecule adaptor activity"/>
    <property type="evidence" value="ECO:0007669"/>
    <property type="project" value="TreeGrafter"/>
</dbReference>
<comment type="function">
    <text evidence="4">Part of the outer membrane protein assembly complex, which is involved in assembly and insertion of beta-barrel proteins into the outer membrane.</text>
</comment>
<dbReference type="EMBL" id="SMGD01000011">
    <property type="protein sequence ID" value="TCK58901.1"/>
    <property type="molecule type" value="Genomic_DNA"/>
</dbReference>
<dbReference type="RefSeq" id="WP_396022802.1">
    <property type="nucleotide sequence ID" value="NZ_OU594967.1"/>
</dbReference>
<dbReference type="HAMAP" id="MF_00925">
    <property type="entry name" value="OM_assembly_BamE"/>
    <property type="match status" value="1"/>
</dbReference>
<dbReference type="Gene3D" id="3.30.1450.10">
    <property type="match status" value="1"/>
</dbReference>
<dbReference type="NCBIfam" id="NF008585">
    <property type="entry name" value="PRK11548.1"/>
    <property type="match status" value="1"/>
</dbReference>
<comment type="subunit">
    <text evidence="4">Part of the Bam complex.</text>
</comment>
<gene>
    <name evidence="4" type="primary">bamE</name>
    <name evidence="7" type="ORF">EV690_1056</name>
</gene>
<keyword evidence="2 4" id="KW-0472">Membrane</keyword>
<evidence type="ECO:0000256" key="4">
    <source>
        <dbReference type="HAMAP-Rule" id="MF_00925"/>
    </source>
</evidence>
<evidence type="ECO:0000259" key="6">
    <source>
        <dbReference type="Pfam" id="PF04355"/>
    </source>
</evidence>
<organism evidence="7 8">
    <name type="scientific">Celerinatantimonas diazotrophica</name>
    <dbReference type="NCBI Taxonomy" id="412034"/>
    <lineage>
        <taxon>Bacteria</taxon>
        <taxon>Pseudomonadati</taxon>
        <taxon>Pseudomonadota</taxon>
        <taxon>Gammaproteobacteria</taxon>
        <taxon>Celerinatantimonadaceae</taxon>
        <taxon>Celerinatantimonas</taxon>
    </lineage>
</organism>
<dbReference type="InterPro" id="IPR037873">
    <property type="entry name" value="BamE-like"/>
</dbReference>
<protein>
    <recommendedName>
        <fullName evidence="4">Outer membrane protein assembly factor BamE</fullName>
    </recommendedName>
</protein>
<comment type="caution">
    <text evidence="7">The sequence shown here is derived from an EMBL/GenBank/DDBJ whole genome shotgun (WGS) entry which is preliminary data.</text>
</comment>
<evidence type="ECO:0000256" key="1">
    <source>
        <dbReference type="ARBA" id="ARBA00022729"/>
    </source>
</evidence>
<keyword evidence="8" id="KW-1185">Reference proteome</keyword>
<feature type="region of interest" description="Disordered" evidence="5">
    <location>
        <begin position="106"/>
        <end position="129"/>
    </location>
</feature>
<dbReference type="Pfam" id="PF04355">
    <property type="entry name" value="BamE"/>
    <property type="match status" value="1"/>
</dbReference>
<feature type="domain" description="Outer membrane protein assembly factor BamE" evidence="6">
    <location>
        <begin position="37"/>
        <end position="104"/>
    </location>
</feature>
<sequence>MKMMRVRLLFSAMLATLALSGCSMLDKLVYKINIPQGNYIEQSEVNQLRIGMSPAQVKYVMGPPMLVDLFTPHTWYYIYHYQVGNGKLTQKKLVITFKDNKLASMSGDYKPSPQFNTPINAPVQSDISS</sequence>
<evidence type="ECO:0000313" key="8">
    <source>
        <dbReference type="Proteomes" id="UP000295565"/>
    </source>
</evidence>
<evidence type="ECO:0000313" key="7">
    <source>
        <dbReference type="EMBL" id="TCK58901.1"/>
    </source>
</evidence>
<dbReference type="InterPro" id="IPR026592">
    <property type="entry name" value="BamE"/>
</dbReference>
<dbReference type="GO" id="GO:1990063">
    <property type="term" value="C:Bam protein complex"/>
    <property type="evidence" value="ECO:0007669"/>
    <property type="project" value="TreeGrafter"/>
</dbReference>
<comment type="similarity">
    <text evidence="4">Belongs to the BamE family.</text>
</comment>
<dbReference type="Proteomes" id="UP000295565">
    <property type="component" value="Unassembled WGS sequence"/>
</dbReference>
<evidence type="ECO:0000256" key="2">
    <source>
        <dbReference type="ARBA" id="ARBA00023136"/>
    </source>
</evidence>
<dbReference type="InterPro" id="IPR007450">
    <property type="entry name" value="BamE_dom"/>
</dbReference>
<keyword evidence="1 4" id="KW-0732">Signal</keyword>
<proteinExistence type="inferred from homology"/>
<keyword evidence="4" id="KW-0449">Lipoprotein</keyword>
<accession>A0A4V2PRI0</accession>
<feature type="compositionally biased region" description="Polar residues" evidence="5">
    <location>
        <begin position="113"/>
        <end position="129"/>
    </location>
</feature>
<keyword evidence="3 4" id="KW-0998">Cell outer membrane</keyword>
<dbReference type="PROSITE" id="PS51257">
    <property type="entry name" value="PROKAR_LIPOPROTEIN"/>
    <property type="match status" value="1"/>
</dbReference>
<dbReference type="GO" id="GO:0043165">
    <property type="term" value="P:Gram-negative-bacterium-type cell outer membrane assembly"/>
    <property type="evidence" value="ECO:0007669"/>
    <property type="project" value="UniProtKB-UniRule"/>
</dbReference>
<dbReference type="AlphaFoldDB" id="A0A4V2PRI0"/>
<dbReference type="PANTHER" id="PTHR37482:SF1">
    <property type="entry name" value="OUTER MEMBRANE PROTEIN ASSEMBLY FACTOR BAME"/>
    <property type="match status" value="1"/>
</dbReference>
<evidence type="ECO:0000256" key="5">
    <source>
        <dbReference type="SAM" id="MobiDB-lite"/>
    </source>
</evidence>
<name>A0A4V2PRI0_9GAMM</name>
<evidence type="ECO:0000256" key="3">
    <source>
        <dbReference type="ARBA" id="ARBA00023237"/>
    </source>
</evidence>
<dbReference type="PANTHER" id="PTHR37482">
    <property type="entry name" value="OUTER MEMBRANE PROTEIN ASSEMBLY FACTOR BAME"/>
    <property type="match status" value="1"/>
</dbReference>
<comment type="subcellular location">
    <subcellularLocation>
        <location evidence="4">Cell outer membrane</location>
        <topology evidence="4">Lipid-anchor</topology>
    </subcellularLocation>
</comment>
<reference evidence="7 8" key="1">
    <citation type="submission" date="2019-03" db="EMBL/GenBank/DDBJ databases">
        <title>Genomic Encyclopedia of Type Strains, Phase IV (KMG-IV): sequencing the most valuable type-strain genomes for metagenomic binning, comparative biology and taxonomic classification.</title>
        <authorList>
            <person name="Goeker M."/>
        </authorList>
    </citation>
    <scope>NUCLEOTIDE SEQUENCE [LARGE SCALE GENOMIC DNA]</scope>
    <source>
        <strain evidence="7 8">DSM 18577</strain>
    </source>
</reference>
<keyword evidence="4" id="KW-0564">Palmitate</keyword>